<sequence length="93" mass="10311">MEWPPRHAHRAEAGPAGLMSERLDGVLAMILAVVAAVGAWLSGRSKRIRELEARVEELEATNRAQWLYIQDLINHIYRGKPAPPPPPPEGLLT</sequence>
<proteinExistence type="predicted"/>
<name>A0A7Z0EFN7_9MICO</name>
<gene>
    <name evidence="2" type="ORF">HNR05_002593</name>
</gene>
<reference evidence="2 3" key="1">
    <citation type="submission" date="2020-07" db="EMBL/GenBank/DDBJ databases">
        <title>Sequencing the genomes of 1000 actinobacteria strains.</title>
        <authorList>
            <person name="Klenk H.-P."/>
        </authorList>
    </citation>
    <scope>NUCLEOTIDE SEQUENCE [LARGE SCALE GENOMIC DNA]</scope>
    <source>
        <strain evidence="2 3">LI1</strain>
    </source>
</reference>
<keyword evidence="1" id="KW-0472">Membrane</keyword>
<accession>A0A7Z0EFN7</accession>
<evidence type="ECO:0000313" key="3">
    <source>
        <dbReference type="Proteomes" id="UP000537260"/>
    </source>
</evidence>
<protein>
    <submittedName>
        <fullName evidence="2">Uncharacterized protein</fullName>
    </submittedName>
</protein>
<organism evidence="2 3">
    <name type="scientific">Glaciibacter psychrotolerans</name>
    <dbReference type="NCBI Taxonomy" id="670054"/>
    <lineage>
        <taxon>Bacteria</taxon>
        <taxon>Bacillati</taxon>
        <taxon>Actinomycetota</taxon>
        <taxon>Actinomycetes</taxon>
        <taxon>Micrococcales</taxon>
        <taxon>Microbacteriaceae</taxon>
        <taxon>Glaciibacter</taxon>
    </lineage>
</organism>
<keyword evidence="1" id="KW-0812">Transmembrane</keyword>
<evidence type="ECO:0000313" key="2">
    <source>
        <dbReference type="EMBL" id="NYJ20802.1"/>
    </source>
</evidence>
<evidence type="ECO:0000256" key="1">
    <source>
        <dbReference type="SAM" id="Phobius"/>
    </source>
</evidence>
<feature type="transmembrane region" description="Helical" evidence="1">
    <location>
        <begin position="25"/>
        <end position="43"/>
    </location>
</feature>
<keyword evidence="1" id="KW-1133">Transmembrane helix</keyword>
<dbReference type="Proteomes" id="UP000537260">
    <property type="component" value="Unassembled WGS sequence"/>
</dbReference>
<keyword evidence="3" id="KW-1185">Reference proteome</keyword>
<dbReference type="EMBL" id="JACCFM010000001">
    <property type="protein sequence ID" value="NYJ20802.1"/>
    <property type="molecule type" value="Genomic_DNA"/>
</dbReference>
<comment type="caution">
    <text evidence="2">The sequence shown here is derived from an EMBL/GenBank/DDBJ whole genome shotgun (WGS) entry which is preliminary data.</text>
</comment>
<dbReference type="AlphaFoldDB" id="A0A7Z0EFN7"/>